<dbReference type="AlphaFoldDB" id="A0A508ARD1"/>
<comment type="caution">
    <text evidence="2">The sequence shown here is derived from an EMBL/GenBank/DDBJ whole genome shotgun (WGS) entry which is preliminary data.</text>
</comment>
<evidence type="ECO:0000313" key="3">
    <source>
        <dbReference type="Proteomes" id="UP000318212"/>
    </source>
</evidence>
<evidence type="ECO:0000256" key="1">
    <source>
        <dbReference type="SAM" id="SignalP"/>
    </source>
</evidence>
<proteinExistence type="predicted"/>
<sequence>MKLRLLILATLFAASFSALAQTLPRPAEFYFDADSHATKPIVVVNETGEAAMARLLATIQRDPHANAEAAQLGHMAMEAGRIEVGQALYQRALSGLGSGNTLWRAAKWNYAWDLYRSGDREAALTQWVELVTARNITGSWMPQTLAMALWSVDRKDEAVQWYAAAVRSEPDQWRGTSRYDELLPDWRDDERATLAEVQAAWQANPPSWP</sequence>
<organism evidence="2 3">
    <name type="scientific">Marilutibacter aestuarii</name>
    <dbReference type="NCBI Taxonomy" id="1706195"/>
    <lineage>
        <taxon>Bacteria</taxon>
        <taxon>Pseudomonadati</taxon>
        <taxon>Pseudomonadota</taxon>
        <taxon>Gammaproteobacteria</taxon>
        <taxon>Lysobacterales</taxon>
        <taxon>Lysobacteraceae</taxon>
        <taxon>Marilutibacter</taxon>
    </lineage>
</organism>
<dbReference type="SUPFAM" id="SSF48452">
    <property type="entry name" value="TPR-like"/>
    <property type="match status" value="1"/>
</dbReference>
<dbReference type="Gene3D" id="1.25.40.10">
    <property type="entry name" value="Tetratricopeptide repeat domain"/>
    <property type="match status" value="1"/>
</dbReference>
<dbReference type="EMBL" id="VICE01000007">
    <property type="protein sequence ID" value="TQD51503.1"/>
    <property type="molecule type" value="Genomic_DNA"/>
</dbReference>
<evidence type="ECO:0000313" key="2">
    <source>
        <dbReference type="EMBL" id="TQD51503.1"/>
    </source>
</evidence>
<keyword evidence="1" id="KW-0732">Signal</keyword>
<reference evidence="2 3" key="1">
    <citation type="submission" date="2019-06" db="EMBL/GenBank/DDBJ databases">
        <title>Lysobacter alkalisoli sp. nov. isolated from saline soil.</title>
        <authorList>
            <person name="Sun J.-Q."/>
            <person name="Xu L."/>
        </authorList>
    </citation>
    <scope>NUCLEOTIDE SEQUENCE [LARGE SCALE GENOMIC DNA]</scope>
    <source>
        <strain evidence="2 3">JCM 31130</strain>
    </source>
</reference>
<dbReference type="OrthoDB" id="5974438at2"/>
<protein>
    <submittedName>
        <fullName evidence="2">Tetratricopeptide repeat protein</fullName>
    </submittedName>
</protein>
<dbReference type="Proteomes" id="UP000318212">
    <property type="component" value="Unassembled WGS sequence"/>
</dbReference>
<accession>A0A508ARD1</accession>
<feature type="chain" id="PRO_5021212027" evidence="1">
    <location>
        <begin position="21"/>
        <end position="209"/>
    </location>
</feature>
<dbReference type="RefSeq" id="WP_141516944.1">
    <property type="nucleotide sequence ID" value="NZ_VICE01000007.1"/>
</dbReference>
<gene>
    <name evidence="2" type="ORF">FKV25_01100</name>
</gene>
<dbReference type="InterPro" id="IPR011990">
    <property type="entry name" value="TPR-like_helical_dom_sf"/>
</dbReference>
<feature type="signal peptide" evidence="1">
    <location>
        <begin position="1"/>
        <end position="20"/>
    </location>
</feature>
<keyword evidence="3" id="KW-1185">Reference proteome</keyword>
<name>A0A508ARD1_9GAMM</name>